<organism evidence="1 2">
    <name type="scientific">Nephila pilipes</name>
    <name type="common">Giant wood spider</name>
    <name type="synonym">Nephila maculata</name>
    <dbReference type="NCBI Taxonomy" id="299642"/>
    <lineage>
        <taxon>Eukaryota</taxon>
        <taxon>Metazoa</taxon>
        <taxon>Ecdysozoa</taxon>
        <taxon>Arthropoda</taxon>
        <taxon>Chelicerata</taxon>
        <taxon>Arachnida</taxon>
        <taxon>Araneae</taxon>
        <taxon>Araneomorphae</taxon>
        <taxon>Entelegynae</taxon>
        <taxon>Araneoidea</taxon>
        <taxon>Nephilidae</taxon>
        <taxon>Nephila</taxon>
    </lineage>
</organism>
<evidence type="ECO:0000313" key="1">
    <source>
        <dbReference type="EMBL" id="GFS39843.1"/>
    </source>
</evidence>
<sequence length="135" mass="15285">MEKFIRRLHSNICALSKSCDNIAEGLTTRITEAISYLPVLVTASVIEFLQEFREQFNLTESCDRSIDRLIPQILETIQHSQLATTIDSCSCKVDDLLLEFLGFLLTKHEINLLLKSHHEKNIDTLVRGDGPIQAS</sequence>
<keyword evidence="2" id="KW-1185">Reference proteome</keyword>
<evidence type="ECO:0000313" key="2">
    <source>
        <dbReference type="Proteomes" id="UP000887013"/>
    </source>
</evidence>
<dbReference type="Proteomes" id="UP000887013">
    <property type="component" value="Unassembled WGS sequence"/>
</dbReference>
<reference evidence="1" key="1">
    <citation type="submission" date="2020-08" db="EMBL/GenBank/DDBJ databases">
        <title>Multicomponent nature underlies the extraordinary mechanical properties of spider dragline silk.</title>
        <authorList>
            <person name="Kono N."/>
            <person name="Nakamura H."/>
            <person name="Mori M."/>
            <person name="Yoshida Y."/>
            <person name="Ohtoshi R."/>
            <person name="Malay A.D."/>
            <person name="Moran D.A.P."/>
            <person name="Tomita M."/>
            <person name="Numata K."/>
            <person name="Arakawa K."/>
        </authorList>
    </citation>
    <scope>NUCLEOTIDE SEQUENCE</scope>
</reference>
<protein>
    <submittedName>
        <fullName evidence="1">Uncharacterized protein</fullName>
    </submittedName>
</protein>
<accession>A0A8X6M9S8</accession>
<dbReference type="AlphaFoldDB" id="A0A8X6M9S8"/>
<name>A0A8X6M9S8_NEPPI</name>
<comment type="caution">
    <text evidence="1">The sequence shown here is derived from an EMBL/GenBank/DDBJ whole genome shotgun (WGS) entry which is preliminary data.</text>
</comment>
<dbReference type="EMBL" id="BMAW01089438">
    <property type="protein sequence ID" value="GFS39843.1"/>
    <property type="molecule type" value="Genomic_DNA"/>
</dbReference>
<gene>
    <name evidence="1" type="ORF">NPIL_115101</name>
</gene>
<proteinExistence type="predicted"/>